<dbReference type="SUPFAM" id="SSF48452">
    <property type="entry name" value="TPR-like"/>
    <property type="match status" value="1"/>
</dbReference>
<dbReference type="AlphaFoldDB" id="Q027L1"/>
<proteinExistence type="predicted"/>
<dbReference type="STRING" id="234267.Acid_1806"/>
<dbReference type="Pfam" id="PF13181">
    <property type="entry name" value="TPR_8"/>
    <property type="match status" value="1"/>
</dbReference>
<feature type="region of interest" description="Disordered" evidence="2">
    <location>
        <begin position="23"/>
        <end position="82"/>
    </location>
</feature>
<dbReference type="Gene3D" id="1.25.40.10">
    <property type="entry name" value="Tetratricopeptide repeat domain"/>
    <property type="match status" value="1"/>
</dbReference>
<feature type="repeat" description="TPR" evidence="1">
    <location>
        <begin position="494"/>
        <end position="527"/>
    </location>
</feature>
<dbReference type="HOGENOM" id="CLU_537233_0_0_0"/>
<organism evidence="3">
    <name type="scientific">Solibacter usitatus (strain Ellin6076)</name>
    <dbReference type="NCBI Taxonomy" id="234267"/>
    <lineage>
        <taxon>Bacteria</taxon>
        <taxon>Pseudomonadati</taxon>
        <taxon>Acidobacteriota</taxon>
        <taxon>Terriglobia</taxon>
        <taxon>Bryobacterales</taxon>
        <taxon>Solibacteraceae</taxon>
        <taxon>Candidatus Solibacter</taxon>
    </lineage>
</organism>
<dbReference type="eggNOG" id="COG0457">
    <property type="taxonomic scope" value="Bacteria"/>
</dbReference>
<dbReference type="SMART" id="SM00028">
    <property type="entry name" value="TPR"/>
    <property type="match status" value="2"/>
</dbReference>
<dbReference type="InterPro" id="IPR011990">
    <property type="entry name" value="TPR-like_helical_dom_sf"/>
</dbReference>
<evidence type="ECO:0000256" key="1">
    <source>
        <dbReference type="PROSITE-ProRule" id="PRU00339"/>
    </source>
</evidence>
<name>Q027L1_SOLUE</name>
<dbReference type="KEGG" id="sus:Acid_1806"/>
<reference evidence="3" key="1">
    <citation type="submission" date="2006-10" db="EMBL/GenBank/DDBJ databases">
        <title>Complete sequence of Solibacter usitatus Ellin6076.</title>
        <authorList>
            <consortium name="US DOE Joint Genome Institute"/>
            <person name="Copeland A."/>
            <person name="Lucas S."/>
            <person name="Lapidus A."/>
            <person name="Barry K."/>
            <person name="Detter J.C."/>
            <person name="Glavina del Rio T."/>
            <person name="Hammon N."/>
            <person name="Israni S."/>
            <person name="Dalin E."/>
            <person name="Tice H."/>
            <person name="Pitluck S."/>
            <person name="Thompson L.S."/>
            <person name="Brettin T."/>
            <person name="Bruce D."/>
            <person name="Han C."/>
            <person name="Tapia R."/>
            <person name="Gilna P."/>
            <person name="Schmutz J."/>
            <person name="Larimer F."/>
            <person name="Land M."/>
            <person name="Hauser L."/>
            <person name="Kyrpides N."/>
            <person name="Mikhailova N."/>
            <person name="Janssen P.H."/>
            <person name="Kuske C.R."/>
            <person name="Richardson P."/>
        </authorList>
    </citation>
    <scope>NUCLEOTIDE SEQUENCE</scope>
    <source>
        <strain evidence="3">Ellin6076</strain>
    </source>
</reference>
<evidence type="ECO:0000256" key="2">
    <source>
        <dbReference type="SAM" id="MobiDB-lite"/>
    </source>
</evidence>
<keyword evidence="1" id="KW-0802">TPR repeat</keyword>
<protein>
    <submittedName>
        <fullName evidence="3">Tetratricopeptide TPR_2 repeat protein</fullName>
    </submittedName>
</protein>
<sequence>MVSNATQGFLPSRTALVQLGLRGAGAVRRKSPARSRGPNKTGPSGPGLHRHGLQEYRPRRLAAGGEPGGGIRSQPEGTGAGAVNWDIPRRKLLSRITLPFLLLAAIAAPAFPAETGQLDASPSLFTVMAAINAAGYKADLTSPNNHPIREQIQQEIAKREVPSLPALKDFFERHRKRTDGQELSQYISFALSCTGPPSFEFAMRDVEIPPDVAGMHELSKLLAAFYKEAGIDNLWQRSQPAIEQYIARYHLPVTDAVLQVNGYMRQMTSGFKNRRFQVFVELQAAPNQIQTRSYSDNYTIVVTPSPEPRIFDIRHAYLHYLLDPLATRNREILERKKSLVDHAMRAQALGDAYKEDFLLLVTESLIKVVESRLDHKPAMIQQAFAEGYILAPYFSEALPVYEKQETSMFLYYKDMVQAIDLVREDNRLTGVEFSKNSAERPLVKTAPAPAPPPLTGAAKTLQEAEQTYSSRELDKSKALFLKVLEQTEKKSVHASAYYGLARIALIEKDLDSAERLFQKSLESEPEAFDKAWDLVYLGRLAIAAGDRDRAVKCFESVLQVEGATDKARQEAKQGLELTKKP</sequence>
<accession>Q027L1</accession>
<evidence type="ECO:0000313" key="3">
    <source>
        <dbReference type="EMBL" id="ABJ82796.1"/>
    </source>
</evidence>
<dbReference type="PROSITE" id="PS50005">
    <property type="entry name" value="TPR"/>
    <property type="match status" value="1"/>
</dbReference>
<dbReference type="InterPro" id="IPR019734">
    <property type="entry name" value="TPR_rpt"/>
</dbReference>
<gene>
    <name evidence="3" type="ordered locus">Acid_1806</name>
</gene>
<dbReference type="EMBL" id="CP000473">
    <property type="protein sequence ID" value="ABJ82796.1"/>
    <property type="molecule type" value="Genomic_DNA"/>
</dbReference>
<dbReference type="InParanoid" id="Q027L1"/>